<feature type="compositionally biased region" description="Polar residues" evidence="1">
    <location>
        <begin position="441"/>
        <end position="456"/>
    </location>
</feature>
<dbReference type="InterPro" id="IPR025974">
    <property type="entry name" value="Mif2/CENP-C_cupin"/>
</dbReference>
<feature type="region of interest" description="Disordered" evidence="1">
    <location>
        <begin position="333"/>
        <end position="469"/>
    </location>
</feature>
<feature type="region of interest" description="Disordered" evidence="1">
    <location>
        <begin position="881"/>
        <end position="1010"/>
    </location>
</feature>
<feature type="compositionally biased region" description="Basic and acidic residues" evidence="1">
    <location>
        <begin position="749"/>
        <end position="776"/>
    </location>
</feature>
<accession>A0A182QWV0</accession>
<feature type="compositionally biased region" description="Polar residues" evidence="1">
    <location>
        <begin position="344"/>
        <end position="359"/>
    </location>
</feature>
<feature type="region of interest" description="Disordered" evidence="1">
    <location>
        <begin position="524"/>
        <end position="574"/>
    </location>
</feature>
<feature type="compositionally biased region" description="Basic and acidic residues" evidence="1">
    <location>
        <begin position="397"/>
        <end position="412"/>
    </location>
</feature>
<dbReference type="Proteomes" id="UP000075886">
    <property type="component" value="Unassembled WGS sequence"/>
</dbReference>
<feature type="compositionally biased region" description="Basic residues" evidence="1">
    <location>
        <begin position="413"/>
        <end position="422"/>
    </location>
</feature>
<feature type="compositionally biased region" description="Polar residues" evidence="1">
    <location>
        <begin position="287"/>
        <end position="297"/>
    </location>
</feature>
<feature type="compositionally biased region" description="Basic and acidic residues" evidence="1">
    <location>
        <begin position="552"/>
        <end position="574"/>
    </location>
</feature>
<feature type="compositionally biased region" description="Low complexity" evidence="1">
    <location>
        <begin position="946"/>
        <end position="963"/>
    </location>
</feature>
<evidence type="ECO:0000256" key="1">
    <source>
        <dbReference type="SAM" id="MobiDB-lite"/>
    </source>
</evidence>
<sequence length="1150" mass="128757">MTYFDHRGPVLRMSDVEELIRETAMDDSDGQHVMEYIKRKRRGGRIRPFDGSDNPINFRLDHLQPVPASQPNPSIARDTLAIIRSPEAASRRSIGLVQPPSPVQSAENRIASFVSPARSTAPKLVAHSPRLATNSSMRQNINLNPHVGLTRVMGSNAKNIQKDLLLRQCIRANKVKCELIRSANNPTSSTPITGESTTRNSENFLNLRETISPIADDELDTTPHRPFLSPNAGSRVLTPVPATQHPPLPSSGIANNECHRENTPPRDADHENLVIPETPSPVRRSPRNASTPLSALSAANRTVAKDLTFRNEASGAAELQGLLKPENAPVLTPTRRSILKNRDSSLGSPKNRVSFSERLTSVREITPRRDMPSNNFTSDESDEEGAAISVRPNHLSISDKQDKRIENHDVKQSRPKLKKSRITKALDEPDKADEADANRPSIPQSDVQKEQALQTHSKAKDSNRTNVNAVNMIMDDWDDRSEESIGTNKPNDQEVVDEIAERTINSPVQITTIDTPRSVLMDILEPPSAFGDDNSDDEPESEPSERTSVIDSSRDRNILEPPHESMAEHNTERRCNVSRQSNGRFMSATSPHDHVPLELIHVTDMIHSKVNSERVEPKESVEKRTTIVLPRRSKPKPDEDTEQYFATIEKTCSGSKATHRERKQFRKLFSQEISEKEPPERDTSPQPLPDTQETSVEPPPVLIKPMYIAVNPLSSMTLQRYTLPVKTITDRSEQLVVGENNGSDAIEPILEKQNMERSEKVNLSKDNDDGSGDARKPSGIKSKNRREKESSDKQNVGKKSAKSKKAQPSPQTADNGMVQKYLKNVSNEIRQHIDSEADGLRRSHRNKRVATGVINASVGIPMYQMPSINAVLSYRKKRLDHTSQMAAKNARTKERKKRGNENERNVEEQQRSDERDADGFRIPSMVSKKTKGKQSSRTKDALTMMSSAGRVGSSDSDSGISTGVPTNDDAEEDNHLLPSKRPKQTPKQATESTDALPSSSSSSDPPVPDVDLVTEKRQAFDWMRLLMNDRQSRPEALPLMDVHEFAHFSLQHLFFEQRDEIEYSFYVQSNGETCGFMRFQPHAEKRTSRTRNHLLKFLILNGSLKFTINKKEVNVVEGDFLILPANSTYRTINGSETTLLFMMKSSVPKR</sequence>
<feature type="region of interest" description="Disordered" evidence="1">
    <location>
        <begin position="670"/>
        <end position="700"/>
    </location>
</feature>
<dbReference type="Pfam" id="PF11699">
    <property type="entry name" value="CENP-C_C"/>
    <property type="match status" value="1"/>
</dbReference>
<organism evidence="3 4">
    <name type="scientific">Anopheles farauti</name>
    <dbReference type="NCBI Taxonomy" id="69004"/>
    <lineage>
        <taxon>Eukaryota</taxon>
        <taxon>Metazoa</taxon>
        <taxon>Ecdysozoa</taxon>
        <taxon>Arthropoda</taxon>
        <taxon>Hexapoda</taxon>
        <taxon>Insecta</taxon>
        <taxon>Pterygota</taxon>
        <taxon>Neoptera</taxon>
        <taxon>Endopterygota</taxon>
        <taxon>Diptera</taxon>
        <taxon>Nematocera</taxon>
        <taxon>Culicoidea</taxon>
        <taxon>Culicidae</taxon>
        <taxon>Anophelinae</taxon>
        <taxon>Anopheles</taxon>
    </lineage>
</organism>
<dbReference type="STRING" id="69004.A0A182QWV0"/>
<feature type="compositionally biased region" description="Polar residues" evidence="1">
    <location>
        <begin position="985"/>
        <end position="995"/>
    </location>
</feature>
<feature type="compositionally biased region" description="Acidic residues" evidence="1">
    <location>
        <begin position="533"/>
        <end position="542"/>
    </location>
</feature>
<reference evidence="4" key="1">
    <citation type="submission" date="2014-01" db="EMBL/GenBank/DDBJ databases">
        <title>The Genome Sequence of Anopheles farauti FAR1 (V2).</title>
        <authorList>
            <consortium name="The Broad Institute Genomics Platform"/>
            <person name="Neafsey D.E."/>
            <person name="Besansky N."/>
            <person name="Howell P."/>
            <person name="Walton C."/>
            <person name="Young S.K."/>
            <person name="Zeng Q."/>
            <person name="Gargeya S."/>
            <person name="Fitzgerald M."/>
            <person name="Haas B."/>
            <person name="Abouelleil A."/>
            <person name="Allen A.W."/>
            <person name="Alvarado L."/>
            <person name="Arachchi H.M."/>
            <person name="Berlin A.M."/>
            <person name="Chapman S.B."/>
            <person name="Gainer-Dewar J."/>
            <person name="Goldberg J."/>
            <person name="Griggs A."/>
            <person name="Gujja S."/>
            <person name="Hansen M."/>
            <person name="Howarth C."/>
            <person name="Imamovic A."/>
            <person name="Ireland A."/>
            <person name="Larimer J."/>
            <person name="McCowan C."/>
            <person name="Murphy C."/>
            <person name="Pearson M."/>
            <person name="Poon T.W."/>
            <person name="Priest M."/>
            <person name="Roberts A."/>
            <person name="Saif S."/>
            <person name="Shea T."/>
            <person name="Sisk P."/>
            <person name="Sykes S."/>
            <person name="Wortman J."/>
            <person name="Nusbaum C."/>
            <person name="Birren B."/>
        </authorList>
    </citation>
    <scope>NUCLEOTIDE SEQUENCE [LARGE SCALE GENOMIC DNA]</scope>
    <source>
        <strain evidence="4">FAR1</strain>
    </source>
</reference>
<protein>
    <recommendedName>
        <fullName evidence="2">Mif2/CENP-C cupin domain-containing protein</fullName>
    </recommendedName>
</protein>
<keyword evidence="4" id="KW-1185">Reference proteome</keyword>
<feature type="compositionally biased region" description="Basic and acidic residues" evidence="1">
    <location>
        <begin position="673"/>
        <end position="683"/>
    </location>
</feature>
<dbReference type="InterPro" id="IPR011051">
    <property type="entry name" value="RmlC_Cupin_sf"/>
</dbReference>
<evidence type="ECO:0000313" key="4">
    <source>
        <dbReference type="Proteomes" id="UP000075886"/>
    </source>
</evidence>
<dbReference type="AlphaFoldDB" id="A0A182QWV0"/>
<feature type="compositionally biased region" description="Basic and acidic residues" evidence="1">
    <location>
        <begin position="424"/>
        <end position="437"/>
    </location>
</feature>
<reference evidence="3" key="2">
    <citation type="submission" date="2020-05" db="UniProtKB">
        <authorList>
            <consortium name="EnsemblMetazoa"/>
        </authorList>
    </citation>
    <scope>IDENTIFICATION</scope>
    <source>
        <strain evidence="3">FAR1</strain>
    </source>
</reference>
<dbReference type="Gene3D" id="2.60.120.10">
    <property type="entry name" value="Jelly Rolls"/>
    <property type="match status" value="1"/>
</dbReference>
<dbReference type="EnsemblMetazoa" id="AFAF018475-RA">
    <property type="protein sequence ID" value="AFAF018475-PA"/>
    <property type="gene ID" value="AFAF018475"/>
</dbReference>
<dbReference type="VEuPathDB" id="VectorBase:AFAF018475"/>
<dbReference type="InterPro" id="IPR014710">
    <property type="entry name" value="RmlC-like_jellyroll"/>
</dbReference>
<evidence type="ECO:0000313" key="3">
    <source>
        <dbReference type="EnsemblMetazoa" id="AFAF018475-PA"/>
    </source>
</evidence>
<dbReference type="CDD" id="cd02208">
    <property type="entry name" value="cupin_RmlC-like"/>
    <property type="match status" value="1"/>
</dbReference>
<feature type="region of interest" description="Disordered" evidence="1">
    <location>
        <begin position="214"/>
        <end position="297"/>
    </location>
</feature>
<feature type="compositionally biased region" description="Basic and acidic residues" evidence="1">
    <location>
        <begin position="899"/>
        <end position="919"/>
    </location>
</feature>
<feature type="compositionally biased region" description="Basic and acidic residues" evidence="1">
    <location>
        <begin position="257"/>
        <end position="272"/>
    </location>
</feature>
<dbReference type="SUPFAM" id="SSF51182">
    <property type="entry name" value="RmlC-like cupins"/>
    <property type="match status" value="1"/>
</dbReference>
<name>A0A182QWV0_9DIPT</name>
<feature type="domain" description="Mif2/CENP-C cupin" evidence="2">
    <location>
        <begin position="1074"/>
        <end position="1141"/>
    </location>
</feature>
<dbReference type="EMBL" id="AXCN02000007">
    <property type="status" value="NOT_ANNOTATED_CDS"/>
    <property type="molecule type" value="Genomic_DNA"/>
</dbReference>
<proteinExistence type="predicted"/>
<feature type="region of interest" description="Disordered" evidence="1">
    <location>
        <begin position="739"/>
        <end position="817"/>
    </location>
</feature>
<evidence type="ECO:0000259" key="2">
    <source>
        <dbReference type="Pfam" id="PF11699"/>
    </source>
</evidence>